<dbReference type="OrthoDB" id="8969270at2"/>
<protein>
    <recommendedName>
        <fullName evidence="1">DUF4123 domain-containing protein</fullName>
    </recommendedName>
</protein>
<name>A0A1G6Q0A2_9BURK</name>
<organism evidence="2 3">
    <name type="scientific">Paraburkholderia lycopersici</name>
    <dbReference type="NCBI Taxonomy" id="416944"/>
    <lineage>
        <taxon>Bacteria</taxon>
        <taxon>Pseudomonadati</taxon>
        <taxon>Pseudomonadota</taxon>
        <taxon>Betaproteobacteria</taxon>
        <taxon>Burkholderiales</taxon>
        <taxon>Burkholderiaceae</taxon>
        <taxon>Paraburkholderia</taxon>
    </lineage>
</organism>
<evidence type="ECO:0000259" key="1">
    <source>
        <dbReference type="Pfam" id="PF13503"/>
    </source>
</evidence>
<proteinExistence type="predicted"/>
<evidence type="ECO:0000313" key="2">
    <source>
        <dbReference type="EMBL" id="SDC85749.1"/>
    </source>
</evidence>
<dbReference type="Proteomes" id="UP000198908">
    <property type="component" value="Unassembled WGS sequence"/>
</dbReference>
<dbReference type="InterPro" id="IPR025391">
    <property type="entry name" value="DUF4123"/>
</dbReference>
<feature type="domain" description="DUF4123" evidence="1">
    <location>
        <begin position="15"/>
        <end position="128"/>
    </location>
</feature>
<dbReference type="Pfam" id="PF13503">
    <property type="entry name" value="DUF4123"/>
    <property type="match status" value="1"/>
</dbReference>
<gene>
    <name evidence="2" type="ORF">SAMN05421548_11138</name>
</gene>
<evidence type="ECO:0000313" key="3">
    <source>
        <dbReference type="Proteomes" id="UP000198908"/>
    </source>
</evidence>
<dbReference type="EMBL" id="FMYQ01000011">
    <property type="protein sequence ID" value="SDC85749.1"/>
    <property type="molecule type" value="Genomic_DNA"/>
</dbReference>
<dbReference type="RefSeq" id="WP_091997617.1">
    <property type="nucleotide sequence ID" value="NZ_FMYQ01000011.1"/>
</dbReference>
<keyword evidence="3" id="KW-1185">Reference proteome</keyword>
<sequence length="290" mass="32904">MQLLDTPCKPRLLGLIDAAVCPPKVEPLLKKSGAQYCSVFAGLPEENLGAASLFLVSIGDTETDWVTELDRLDLYTPCLSLIWSRVDMETLATHLQAFLFADIGDNMTAMVRFFDPRCTDAVFRVWGEKILSMFMGPIERWMYRGRHKDWQRVQNDSLTGARICRSILIRLDQADVDALTAHTEPDEILSALLQTGEIDGELPYLARLDDFMPRYGQALQWGLTEPADRFLYCQYTYLYGIGFDRHWLVNDRLVGRRLSGESFASAINQIPAAVLEEIERTRNLRTGTSN</sequence>
<dbReference type="STRING" id="416944.SAMN05421548_11138"/>
<reference evidence="3" key="1">
    <citation type="submission" date="2016-09" db="EMBL/GenBank/DDBJ databases">
        <authorList>
            <person name="Varghese N."/>
            <person name="Submissions S."/>
        </authorList>
    </citation>
    <scope>NUCLEOTIDE SEQUENCE [LARGE SCALE GENOMIC DNA]</scope>
    <source>
        <strain evidence="3">TNe-862</strain>
    </source>
</reference>
<accession>A0A1G6Q0A2</accession>
<dbReference type="AlphaFoldDB" id="A0A1G6Q0A2"/>